<dbReference type="Proteomes" id="UP000622653">
    <property type="component" value="Unassembled WGS sequence"/>
</dbReference>
<protein>
    <recommendedName>
        <fullName evidence="3 10">DNA-directed RNA polymerase subunit omega</fullName>
        <shortName evidence="10">RNAP omega subunit</shortName>
        <ecNumber evidence="2 10">2.7.7.6</ecNumber>
    </recommendedName>
    <alternativeName>
        <fullName evidence="10">RNA polymerase omega subunit</fullName>
    </alternativeName>
    <alternativeName>
        <fullName evidence="8 10">Transcriptase subunit omega</fullName>
    </alternativeName>
</protein>
<evidence type="ECO:0000256" key="9">
    <source>
        <dbReference type="ARBA" id="ARBA00048552"/>
    </source>
</evidence>
<evidence type="ECO:0000256" key="2">
    <source>
        <dbReference type="ARBA" id="ARBA00012418"/>
    </source>
</evidence>
<evidence type="ECO:0000256" key="5">
    <source>
        <dbReference type="ARBA" id="ARBA00022679"/>
    </source>
</evidence>
<evidence type="ECO:0000313" key="12">
    <source>
        <dbReference type="Proteomes" id="UP000622653"/>
    </source>
</evidence>
<evidence type="ECO:0000256" key="6">
    <source>
        <dbReference type="ARBA" id="ARBA00022695"/>
    </source>
</evidence>
<keyword evidence="7 10" id="KW-0804">Transcription</keyword>
<evidence type="ECO:0000256" key="8">
    <source>
        <dbReference type="ARBA" id="ARBA00029924"/>
    </source>
</evidence>
<evidence type="ECO:0000256" key="4">
    <source>
        <dbReference type="ARBA" id="ARBA00022478"/>
    </source>
</evidence>
<evidence type="ECO:0000256" key="1">
    <source>
        <dbReference type="ARBA" id="ARBA00006711"/>
    </source>
</evidence>
<dbReference type="AlphaFoldDB" id="A0A8J7G8Q7"/>
<comment type="function">
    <text evidence="10">Promotes RNA polymerase assembly. Latches the N- and C-terminal regions of the beta' subunit thereby facilitating its interaction with the beta and alpha subunits.</text>
</comment>
<dbReference type="GO" id="GO:0003677">
    <property type="term" value="F:DNA binding"/>
    <property type="evidence" value="ECO:0007669"/>
    <property type="project" value="UniProtKB-UniRule"/>
</dbReference>
<evidence type="ECO:0000256" key="7">
    <source>
        <dbReference type="ARBA" id="ARBA00023163"/>
    </source>
</evidence>
<comment type="caution">
    <text evidence="11">The sequence shown here is derived from an EMBL/GenBank/DDBJ whole genome shotgun (WGS) entry which is preliminary data.</text>
</comment>
<name>A0A8J7G8Q7_9BACL</name>
<evidence type="ECO:0000256" key="10">
    <source>
        <dbReference type="HAMAP-Rule" id="MF_00366"/>
    </source>
</evidence>
<dbReference type="HAMAP" id="MF_00366">
    <property type="entry name" value="RNApol_bact_RpoZ"/>
    <property type="match status" value="1"/>
</dbReference>
<dbReference type="PANTHER" id="PTHR34476">
    <property type="entry name" value="DNA-DIRECTED RNA POLYMERASE SUBUNIT OMEGA"/>
    <property type="match status" value="1"/>
</dbReference>
<evidence type="ECO:0000313" key="11">
    <source>
        <dbReference type="EMBL" id="MBF4499890.1"/>
    </source>
</evidence>
<dbReference type="InterPro" id="IPR006110">
    <property type="entry name" value="Pol_omega/Rpo6/RPB6"/>
</dbReference>
<dbReference type="EMBL" id="JADKPV010000001">
    <property type="protein sequence ID" value="MBF4499890.1"/>
    <property type="molecule type" value="Genomic_DNA"/>
</dbReference>
<dbReference type="EC" id="2.7.7.6" evidence="2 10"/>
<dbReference type="InterPro" id="IPR036161">
    <property type="entry name" value="RPB6/omega-like_sf"/>
</dbReference>
<dbReference type="GO" id="GO:0000428">
    <property type="term" value="C:DNA-directed RNA polymerase complex"/>
    <property type="evidence" value="ECO:0007669"/>
    <property type="project" value="UniProtKB-KW"/>
</dbReference>
<comment type="similarity">
    <text evidence="1 10">Belongs to the RNA polymerase subunit omega family.</text>
</comment>
<accession>A0A8J7G8Q7</accession>
<organism evidence="11 12">
    <name type="scientific">Savagea serpentis</name>
    <dbReference type="NCBI Taxonomy" id="2785297"/>
    <lineage>
        <taxon>Bacteria</taxon>
        <taxon>Bacillati</taxon>
        <taxon>Bacillota</taxon>
        <taxon>Bacilli</taxon>
        <taxon>Bacillales</taxon>
        <taxon>Caryophanaceae</taxon>
        <taxon>Savagea</taxon>
    </lineage>
</organism>
<dbReference type="SUPFAM" id="SSF63562">
    <property type="entry name" value="RPB6/omega subunit-like"/>
    <property type="match status" value="1"/>
</dbReference>
<dbReference type="RefSeq" id="WP_194561364.1">
    <property type="nucleotide sequence ID" value="NZ_JADKPV010000001.1"/>
</dbReference>
<dbReference type="SMART" id="SM01409">
    <property type="entry name" value="RNA_pol_Rpb6"/>
    <property type="match status" value="1"/>
</dbReference>
<keyword evidence="12" id="KW-1185">Reference proteome</keyword>
<keyword evidence="4 10" id="KW-0240">DNA-directed RNA polymerase</keyword>
<comment type="catalytic activity">
    <reaction evidence="9 10">
        <text>RNA(n) + a ribonucleoside 5'-triphosphate = RNA(n+1) + diphosphate</text>
        <dbReference type="Rhea" id="RHEA:21248"/>
        <dbReference type="Rhea" id="RHEA-COMP:14527"/>
        <dbReference type="Rhea" id="RHEA-COMP:17342"/>
        <dbReference type="ChEBI" id="CHEBI:33019"/>
        <dbReference type="ChEBI" id="CHEBI:61557"/>
        <dbReference type="ChEBI" id="CHEBI:140395"/>
        <dbReference type="EC" id="2.7.7.6"/>
    </reaction>
</comment>
<comment type="subunit">
    <text evidence="10">The RNAP catalytic core consists of 2 alpha, 1 beta, 1 beta' and 1 omega subunit. When a sigma factor is associated with the core the holoenzyme is formed, which can initiate transcription.</text>
</comment>
<gene>
    <name evidence="10" type="primary">rpoZ</name>
    <name evidence="11" type="ORF">IRY55_00840</name>
</gene>
<dbReference type="GO" id="GO:0006351">
    <property type="term" value="P:DNA-templated transcription"/>
    <property type="evidence" value="ECO:0007669"/>
    <property type="project" value="UniProtKB-UniRule"/>
</dbReference>
<dbReference type="GO" id="GO:0003899">
    <property type="term" value="F:DNA-directed RNA polymerase activity"/>
    <property type="evidence" value="ECO:0007669"/>
    <property type="project" value="UniProtKB-UniRule"/>
</dbReference>
<proteinExistence type="inferred from homology"/>
<reference evidence="11" key="1">
    <citation type="submission" date="2020-11" db="EMBL/GenBank/DDBJ databases">
        <title>Multidrug resistant novel bacterium Savagea serpentis sp. nov., isolated from the scats of a vine snake (Ahaetulla nasuta).</title>
        <authorList>
            <person name="Venkata Ramana V."/>
            <person name="Vikas Patil S."/>
            <person name="Yogita Lugani V."/>
        </authorList>
    </citation>
    <scope>NUCLEOTIDE SEQUENCE</scope>
    <source>
        <strain evidence="11">SN6</strain>
    </source>
</reference>
<sequence length="76" mass="8828">MLYPSVDKLKEKIDSKYTLVTLASKRAREMQERHLYLLDQEEYKAHKNVGKALEEVVAGVLTNAERDESVIYEDEV</sequence>
<dbReference type="Pfam" id="PF01192">
    <property type="entry name" value="RNA_pol_Rpb6"/>
    <property type="match status" value="1"/>
</dbReference>
<dbReference type="NCBIfam" id="TIGR00690">
    <property type="entry name" value="rpoZ"/>
    <property type="match status" value="1"/>
</dbReference>
<keyword evidence="6 10" id="KW-0548">Nucleotidyltransferase</keyword>
<dbReference type="PANTHER" id="PTHR34476:SF1">
    <property type="entry name" value="DNA-DIRECTED RNA POLYMERASE SUBUNIT OMEGA"/>
    <property type="match status" value="1"/>
</dbReference>
<evidence type="ECO:0000256" key="3">
    <source>
        <dbReference type="ARBA" id="ARBA00013725"/>
    </source>
</evidence>
<keyword evidence="5 10" id="KW-0808">Transferase</keyword>
<dbReference type="InterPro" id="IPR003716">
    <property type="entry name" value="DNA-dir_RNA_pol_omega"/>
</dbReference>
<dbReference type="Gene3D" id="3.90.940.10">
    <property type="match status" value="1"/>
</dbReference>